<feature type="transmembrane region" description="Helical" evidence="1">
    <location>
        <begin position="17"/>
        <end position="36"/>
    </location>
</feature>
<dbReference type="Proteomes" id="UP000241206">
    <property type="component" value="Unassembled WGS sequence"/>
</dbReference>
<dbReference type="RefSeq" id="WP_107393652.1">
    <property type="nucleotide sequence ID" value="NZ_PHHF01000003.1"/>
</dbReference>
<feature type="transmembrane region" description="Helical" evidence="1">
    <location>
        <begin position="131"/>
        <end position="152"/>
    </location>
</feature>
<dbReference type="AlphaFoldDB" id="A0A2T4I8A2"/>
<evidence type="ECO:0000313" key="3">
    <source>
        <dbReference type="Proteomes" id="UP000241206"/>
    </source>
</evidence>
<name>A0A2T4I8A2_9SPHN</name>
<sequence>MTLRDLAYDSTQVQRRFTLGVALAGMVLATICAGLANVDWASWQWAIVLFVAFDLIGGVAAMTMPPAIRKLRPPDEPLRPVLFAAFHVHPFIICLALPEIEIETMAVLYGLAVAGVAALNLLPVRQHRSALALAWCVGALSILALLDGSVGLEWLAPAYMLKLTGSHSVPAAD</sequence>
<gene>
    <name evidence="2" type="ORF">CV103_00930</name>
</gene>
<keyword evidence="1" id="KW-0812">Transmembrane</keyword>
<protein>
    <submittedName>
        <fullName evidence="2">Uncharacterized protein</fullName>
    </submittedName>
</protein>
<evidence type="ECO:0000256" key="1">
    <source>
        <dbReference type="SAM" id="Phobius"/>
    </source>
</evidence>
<feature type="transmembrane region" description="Helical" evidence="1">
    <location>
        <begin position="106"/>
        <end position="124"/>
    </location>
</feature>
<keyword evidence="3" id="KW-1185">Reference proteome</keyword>
<feature type="transmembrane region" description="Helical" evidence="1">
    <location>
        <begin position="42"/>
        <end position="61"/>
    </location>
</feature>
<keyword evidence="1" id="KW-1133">Transmembrane helix</keyword>
<organism evidence="2 3">
    <name type="scientific">Edaphosphingomonas fennica</name>
    <dbReference type="NCBI Taxonomy" id="114404"/>
    <lineage>
        <taxon>Bacteria</taxon>
        <taxon>Pseudomonadati</taxon>
        <taxon>Pseudomonadota</taxon>
        <taxon>Alphaproteobacteria</taxon>
        <taxon>Sphingomonadales</taxon>
        <taxon>Rhizorhabdaceae</taxon>
        <taxon>Edaphosphingomonas</taxon>
    </lineage>
</organism>
<comment type="caution">
    <text evidence="2">The sequence shown here is derived from an EMBL/GenBank/DDBJ whole genome shotgun (WGS) entry which is preliminary data.</text>
</comment>
<feature type="transmembrane region" description="Helical" evidence="1">
    <location>
        <begin position="81"/>
        <end position="100"/>
    </location>
</feature>
<accession>A0A2T4I8A2</accession>
<proteinExistence type="predicted"/>
<keyword evidence="1" id="KW-0472">Membrane</keyword>
<evidence type="ECO:0000313" key="2">
    <source>
        <dbReference type="EMBL" id="PTD27842.1"/>
    </source>
</evidence>
<dbReference type="EMBL" id="PHHF01000003">
    <property type="protein sequence ID" value="PTD27842.1"/>
    <property type="molecule type" value="Genomic_DNA"/>
</dbReference>
<reference evidence="2 3" key="1">
    <citation type="submission" date="2017-11" db="EMBL/GenBank/DDBJ databases">
        <title>Sphingomonas oleivorans sp. nov., isolated from oil-contaminated soil.</title>
        <authorList>
            <person name="Wang L."/>
            <person name="Chen L."/>
        </authorList>
    </citation>
    <scope>NUCLEOTIDE SEQUENCE [LARGE SCALE GENOMIC DNA]</scope>
    <source>
        <strain evidence="2 3">K101</strain>
    </source>
</reference>